<feature type="domain" description="ABC transporter" evidence="4">
    <location>
        <begin position="6"/>
        <end position="230"/>
    </location>
</feature>
<dbReference type="OrthoDB" id="9804819at2"/>
<evidence type="ECO:0000256" key="2">
    <source>
        <dbReference type="ARBA" id="ARBA00022741"/>
    </source>
</evidence>
<evidence type="ECO:0000259" key="4">
    <source>
        <dbReference type="PROSITE" id="PS50893"/>
    </source>
</evidence>
<dbReference type="GO" id="GO:0005524">
    <property type="term" value="F:ATP binding"/>
    <property type="evidence" value="ECO:0007669"/>
    <property type="project" value="UniProtKB-KW"/>
</dbReference>
<dbReference type="PROSITE" id="PS50893">
    <property type="entry name" value="ABC_TRANSPORTER_2"/>
    <property type="match status" value="1"/>
</dbReference>
<organism evidence="5 6">
    <name type="scientific">Streptococcus varani</name>
    <dbReference type="NCBI Taxonomy" id="1608583"/>
    <lineage>
        <taxon>Bacteria</taxon>
        <taxon>Bacillati</taxon>
        <taxon>Bacillota</taxon>
        <taxon>Bacilli</taxon>
        <taxon>Lactobacillales</taxon>
        <taxon>Streptococcaceae</taxon>
        <taxon>Streptococcus</taxon>
    </lineage>
</organism>
<dbReference type="InterPro" id="IPR027417">
    <property type="entry name" value="P-loop_NTPase"/>
</dbReference>
<keyword evidence="6" id="KW-1185">Reference proteome</keyword>
<dbReference type="SUPFAM" id="SSF52540">
    <property type="entry name" value="P-loop containing nucleoside triphosphate hydrolases"/>
    <property type="match status" value="1"/>
</dbReference>
<sequence length="277" mass="31345">MTNNVIDIKDLQKYYGKNLAVNDLNLSVQKGEIFGFLGANGAGKSTVIRCLLGLIHKTRGQVTLFGGQYGSLTESLAHIGYLPSESQFYPDMKVREVIRLAATARKRDCQAEAERICQILEVPLDKKIKDLSLGNRKKVAIVCALQHKPDLLILDEPTSGLDPLMQERFFALIKEACEAGTTCFLSSHNLSEVKNYCDRAAIIRRGELLRVDRIENLTRSQTKKITIWKDGKEEHFHFDGSSSQLLERLQDLSPSDFLVEELSLEELFHHYYEEVKS</sequence>
<evidence type="ECO:0000313" key="5">
    <source>
        <dbReference type="EMBL" id="CQR25308.1"/>
    </source>
</evidence>
<keyword evidence="1" id="KW-0813">Transport</keyword>
<dbReference type="InterPro" id="IPR017871">
    <property type="entry name" value="ABC_transporter-like_CS"/>
</dbReference>
<name>A0A0E4H4H4_9STRE</name>
<dbReference type="PROSITE" id="PS00211">
    <property type="entry name" value="ABC_TRANSPORTER_1"/>
    <property type="match status" value="1"/>
</dbReference>
<dbReference type="Pfam" id="PF00005">
    <property type="entry name" value="ABC_tran"/>
    <property type="match status" value="1"/>
</dbReference>
<dbReference type="SMART" id="SM00382">
    <property type="entry name" value="AAA"/>
    <property type="match status" value="1"/>
</dbReference>
<dbReference type="Gene3D" id="3.40.50.300">
    <property type="entry name" value="P-loop containing nucleotide triphosphate hydrolases"/>
    <property type="match status" value="1"/>
</dbReference>
<keyword evidence="2" id="KW-0547">Nucleotide-binding</keyword>
<proteinExistence type="predicted"/>
<reference evidence="6" key="1">
    <citation type="submission" date="2015-03" db="EMBL/GenBank/DDBJ databases">
        <authorList>
            <person name="Urmite Genomes"/>
        </authorList>
    </citation>
    <scope>NUCLEOTIDE SEQUENCE [LARGE SCALE GENOMIC DNA]</scope>
    <source>
        <strain evidence="6">FF10</strain>
    </source>
</reference>
<dbReference type="AlphaFoldDB" id="A0A0E4H4H4"/>
<dbReference type="RefSeq" id="WP_093650867.1">
    <property type="nucleotide sequence ID" value="NZ_CTEN01000003.1"/>
</dbReference>
<evidence type="ECO:0000256" key="3">
    <source>
        <dbReference type="ARBA" id="ARBA00022840"/>
    </source>
</evidence>
<evidence type="ECO:0000313" key="6">
    <source>
        <dbReference type="Proteomes" id="UP000198604"/>
    </source>
</evidence>
<accession>A0A0E4H4H4</accession>
<dbReference type="Proteomes" id="UP000198604">
    <property type="component" value="Unassembled WGS sequence"/>
</dbReference>
<keyword evidence="3 5" id="KW-0067">ATP-binding</keyword>
<dbReference type="GO" id="GO:0016887">
    <property type="term" value="F:ATP hydrolysis activity"/>
    <property type="evidence" value="ECO:0007669"/>
    <property type="project" value="InterPro"/>
</dbReference>
<gene>
    <name evidence="5" type="ORF">BN1356_01650</name>
</gene>
<evidence type="ECO:0000256" key="1">
    <source>
        <dbReference type="ARBA" id="ARBA00022448"/>
    </source>
</evidence>
<dbReference type="CDD" id="cd03230">
    <property type="entry name" value="ABC_DR_subfamily_A"/>
    <property type="match status" value="1"/>
</dbReference>
<protein>
    <submittedName>
        <fullName evidence="5">ABC transporter ATP-binding protein</fullName>
    </submittedName>
</protein>
<dbReference type="EMBL" id="CTEN01000003">
    <property type="protein sequence ID" value="CQR25308.1"/>
    <property type="molecule type" value="Genomic_DNA"/>
</dbReference>
<dbReference type="PANTHER" id="PTHR42939:SF1">
    <property type="entry name" value="ABC TRANSPORTER ATP-BINDING PROTEIN ALBC-RELATED"/>
    <property type="match status" value="1"/>
</dbReference>
<dbReference type="PANTHER" id="PTHR42939">
    <property type="entry name" value="ABC TRANSPORTER ATP-BINDING PROTEIN ALBC-RELATED"/>
    <property type="match status" value="1"/>
</dbReference>
<dbReference type="InterPro" id="IPR003439">
    <property type="entry name" value="ABC_transporter-like_ATP-bd"/>
</dbReference>
<dbReference type="InterPro" id="IPR003593">
    <property type="entry name" value="AAA+_ATPase"/>
</dbReference>
<dbReference type="InterPro" id="IPR051782">
    <property type="entry name" value="ABC_Transporter_VariousFunc"/>
</dbReference>
<dbReference type="STRING" id="1608583.BN1356_01650"/>